<dbReference type="Proteomes" id="UP001597296">
    <property type="component" value="Unassembled WGS sequence"/>
</dbReference>
<evidence type="ECO:0000313" key="7">
    <source>
        <dbReference type="EMBL" id="MFD2234174.1"/>
    </source>
</evidence>
<evidence type="ECO:0000313" key="8">
    <source>
        <dbReference type="Proteomes" id="UP001597296"/>
    </source>
</evidence>
<dbReference type="SUPFAM" id="SSF55811">
    <property type="entry name" value="Nudix"/>
    <property type="match status" value="1"/>
</dbReference>
<comment type="caution">
    <text evidence="7">The sequence shown here is derived from an EMBL/GenBank/DDBJ whole genome shotgun (WGS) entry which is preliminary data.</text>
</comment>
<dbReference type="PANTHER" id="PTHR43758:SF8">
    <property type="entry name" value="8-OXO-DGTP DIPHOSPHATASE YTKD-RELATED"/>
    <property type="match status" value="1"/>
</dbReference>
<keyword evidence="5" id="KW-0460">Magnesium</keyword>
<dbReference type="EMBL" id="JBHUIY010000017">
    <property type="protein sequence ID" value="MFD2234174.1"/>
    <property type="molecule type" value="Genomic_DNA"/>
</dbReference>
<comment type="cofactor">
    <cofactor evidence="1">
        <name>Mg(2+)</name>
        <dbReference type="ChEBI" id="CHEBI:18420"/>
    </cofactor>
</comment>
<evidence type="ECO:0000256" key="4">
    <source>
        <dbReference type="ARBA" id="ARBA00022801"/>
    </source>
</evidence>
<dbReference type="InterPro" id="IPR000086">
    <property type="entry name" value="NUDIX_hydrolase_dom"/>
</dbReference>
<evidence type="ECO:0000256" key="5">
    <source>
        <dbReference type="ARBA" id="ARBA00022842"/>
    </source>
</evidence>
<protein>
    <submittedName>
        <fullName evidence="7">NUDIX domain-containing protein</fullName>
    </submittedName>
</protein>
<keyword evidence="4" id="KW-0378">Hydrolase</keyword>
<accession>A0ABW5CA58</accession>
<evidence type="ECO:0000256" key="2">
    <source>
        <dbReference type="ARBA" id="ARBA00005582"/>
    </source>
</evidence>
<dbReference type="Pfam" id="PF00293">
    <property type="entry name" value="NUDIX"/>
    <property type="match status" value="1"/>
</dbReference>
<dbReference type="InterPro" id="IPR015797">
    <property type="entry name" value="NUDIX_hydrolase-like_dom_sf"/>
</dbReference>
<evidence type="ECO:0000259" key="6">
    <source>
        <dbReference type="PROSITE" id="PS51462"/>
    </source>
</evidence>
<proteinExistence type="inferred from homology"/>
<evidence type="ECO:0000256" key="1">
    <source>
        <dbReference type="ARBA" id="ARBA00001946"/>
    </source>
</evidence>
<dbReference type="PANTHER" id="PTHR43758">
    <property type="entry name" value="7,8-DIHYDRO-8-OXOGUANINE TRIPHOSPHATASE"/>
    <property type="match status" value="1"/>
</dbReference>
<keyword evidence="3" id="KW-0479">Metal-binding</keyword>
<dbReference type="PROSITE" id="PS51462">
    <property type="entry name" value="NUDIX"/>
    <property type="match status" value="1"/>
</dbReference>
<evidence type="ECO:0000256" key="3">
    <source>
        <dbReference type="ARBA" id="ARBA00022723"/>
    </source>
</evidence>
<name>A0ABW5CA58_9PROT</name>
<sequence length="163" mass="18308">MTESGSGQGAEIHCTLILPLVGRRVLMQLRDDIPGIYYPGEWGYFGGTVEPGETVLAGAFRELEEEIGYRPAALEPLDSRYILDHQRWITLHSFSCPLTCPPESLVLGEGMDFDLMSLEEFERGEKFSPRLGRPYPVQRSRHVREVFHLALRRAEISAGACAD</sequence>
<comment type="similarity">
    <text evidence="2">Belongs to the Nudix hydrolase family.</text>
</comment>
<reference evidence="8" key="1">
    <citation type="journal article" date="2019" name="Int. J. Syst. Evol. Microbiol.">
        <title>The Global Catalogue of Microorganisms (GCM) 10K type strain sequencing project: providing services to taxonomists for standard genome sequencing and annotation.</title>
        <authorList>
            <consortium name="The Broad Institute Genomics Platform"/>
            <consortium name="The Broad Institute Genome Sequencing Center for Infectious Disease"/>
            <person name="Wu L."/>
            <person name="Ma J."/>
        </authorList>
    </citation>
    <scope>NUCLEOTIDE SEQUENCE [LARGE SCALE GENOMIC DNA]</scope>
    <source>
        <strain evidence="8">KCTC 15012</strain>
    </source>
</reference>
<dbReference type="RefSeq" id="WP_377316128.1">
    <property type="nucleotide sequence ID" value="NZ_JBHUIY010000017.1"/>
</dbReference>
<dbReference type="InterPro" id="IPR020084">
    <property type="entry name" value="NUDIX_hydrolase_CS"/>
</dbReference>
<gene>
    <name evidence="7" type="ORF">ACFSNB_10175</name>
</gene>
<dbReference type="Gene3D" id="3.90.79.10">
    <property type="entry name" value="Nucleoside Triphosphate Pyrophosphohydrolase"/>
    <property type="match status" value="1"/>
</dbReference>
<dbReference type="PROSITE" id="PS00893">
    <property type="entry name" value="NUDIX_BOX"/>
    <property type="match status" value="1"/>
</dbReference>
<organism evidence="7 8">
    <name type="scientific">Phaeospirillum tilakii</name>
    <dbReference type="NCBI Taxonomy" id="741673"/>
    <lineage>
        <taxon>Bacteria</taxon>
        <taxon>Pseudomonadati</taxon>
        <taxon>Pseudomonadota</taxon>
        <taxon>Alphaproteobacteria</taxon>
        <taxon>Rhodospirillales</taxon>
        <taxon>Rhodospirillaceae</taxon>
        <taxon>Phaeospirillum</taxon>
    </lineage>
</organism>
<feature type="domain" description="Nudix hydrolase" evidence="6">
    <location>
        <begin position="7"/>
        <end position="140"/>
    </location>
</feature>
<keyword evidence="8" id="KW-1185">Reference proteome</keyword>